<dbReference type="EMBL" id="JALPRX010000095">
    <property type="protein sequence ID" value="MCK8786746.1"/>
    <property type="molecule type" value="Genomic_DNA"/>
</dbReference>
<sequence length="298" mass="33112">MSASDAAYPPRSIKRQRATRAEMQERRAALYAIIEAMKPMTVRQVFYQATVRGVVEKTEQGYGKVKADLAEMRRAGELPYEWLADNTRWQRKPRTYSGIAEALNDTARLYRKSLWATAGSYVEVWLEKDALSGVVYPVTSLYDVPLMVARGYASLTFLHSSAEYIAELDVPAYVYHLGDFDPSGVNAGEKIEATLREMAPGAEIHFERLAVTPGQIRAWNLPTRPTKTTDSRAKGFGEISVELDAIEPAMLRALVQVAIEDHLPRHELDVLKAAEASERDLLLNLVGRLQGSGLGGEA</sequence>
<dbReference type="RefSeq" id="WP_248668860.1">
    <property type="nucleotide sequence ID" value="NZ_JALPRX010000095.1"/>
</dbReference>
<protein>
    <submittedName>
        <fullName evidence="1">Uncharacterized protein</fullName>
    </submittedName>
</protein>
<proteinExistence type="predicted"/>
<evidence type="ECO:0000313" key="1">
    <source>
        <dbReference type="EMBL" id="MCK8786746.1"/>
    </source>
</evidence>
<accession>A0A9X2BX25</accession>
<organism evidence="1 2">
    <name type="scientific">Roseomonas acroporae</name>
    <dbReference type="NCBI Taxonomy" id="2937791"/>
    <lineage>
        <taxon>Bacteria</taxon>
        <taxon>Pseudomonadati</taxon>
        <taxon>Pseudomonadota</taxon>
        <taxon>Alphaproteobacteria</taxon>
        <taxon>Acetobacterales</taxon>
        <taxon>Roseomonadaceae</taxon>
        <taxon>Roseomonas</taxon>
    </lineage>
</organism>
<comment type="caution">
    <text evidence="1">The sequence shown here is derived from an EMBL/GenBank/DDBJ whole genome shotgun (WGS) entry which is preliminary data.</text>
</comment>
<name>A0A9X2BX25_9PROT</name>
<gene>
    <name evidence="1" type="ORF">M0638_20450</name>
</gene>
<evidence type="ECO:0000313" key="2">
    <source>
        <dbReference type="Proteomes" id="UP001139516"/>
    </source>
</evidence>
<dbReference type="AlphaFoldDB" id="A0A9X2BX25"/>
<keyword evidence="2" id="KW-1185">Reference proteome</keyword>
<reference evidence="1" key="1">
    <citation type="submission" date="2022-04" db="EMBL/GenBank/DDBJ databases">
        <title>Roseomonas acroporae sp. nov., isolated from coral Acropora digitifera.</title>
        <authorList>
            <person name="Sun H."/>
        </authorList>
    </citation>
    <scope>NUCLEOTIDE SEQUENCE</scope>
    <source>
        <strain evidence="1">NAR14</strain>
    </source>
</reference>
<dbReference type="Proteomes" id="UP001139516">
    <property type="component" value="Unassembled WGS sequence"/>
</dbReference>